<dbReference type="InterPro" id="IPR001245">
    <property type="entry name" value="Ser-Thr/Tyr_kinase_cat_dom"/>
</dbReference>
<dbReference type="SUPFAM" id="SSF56112">
    <property type="entry name" value="Protein kinase-like (PK-like)"/>
    <property type="match status" value="1"/>
</dbReference>
<sequence length="174" mass="20717">MSLKTDKLDYKADNYYMVLQYAGNSDLEYYLNAHFSKLDWPSKIRMAKEISNGIDCLHSANIVHRDLYLPNSCEYKWDKHSDIYSLGVLFWELSSGVALYKAFKNKLTRISMHLIRGNRETPIIRTPVDFKILYDTAWDGDPDNRPDIRKICKKLNDIRLEQVFYYFYEIFQEM</sequence>
<reference evidence="2 3" key="1">
    <citation type="journal article" date="2019" name="Environ. Microbiol.">
        <title>At the nexus of three kingdoms: the genome of the mycorrhizal fungus Gigaspora margarita provides insights into plant, endobacterial and fungal interactions.</title>
        <authorList>
            <person name="Venice F."/>
            <person name="Ghignone S."/>
            <person name="Salvioli di Fossalunga A."/>
            <person name="Amselem J."/>
            <person name="Novero M."/>
            <person name="Xianan X."/>
            <person name="Sedzielewska Toro K."/>
            <person name="Morin E."/>
            <person name="Lipzen A."/>
            <person name="Grigoriev I.V."/>
            <person name="Henrissat B."/>
            <person name="Martin F.M."/>
            <person name="Bonfante P."/>
        </authorList>
    </citation>
    <scope>NUCLEOTIDE SEQUENCE [LARGE SCALE GENOMIC DNA]</scope>
    <source>
        <strain evidence="2 3">BEG34</strain>
    </source>
</reference>
<dbReference type="OrthoDB" id="10261027at2759"/>
<dbReference type="PROSITE" id="PS50011">
    <property type="entry name" value="PROTEIN_KINASE_DOM"/>
    <property type="match status" value="1"/>
</dbReference>
<dbReference type="InterPro" id="IPR000719">
    <property type="entry name" value="Prot_kinase_dom"/>
</dbReference>
<accession>A0A8H4EQJ6</accession>
<dbReference type="EMBL" id="WTPW01000206">
    <property type="protein sequence ID" value="KAF0535455.1"/>
    <property type="molecule type" value="Genomic_DNA"/>
</dbReference>
<organism evidence="2 3">
    <name type="scientific">Gigaspora margarita</name>
    <dbReference type="NCBI Taxonomy" id="4874"/>
    <lineage>
        <taxon>Eukaryota</taxon>
        <taxon>Fungi</taxon>
        <taxon>Fungi incertae sedis</taxon>
        <taxon>Mucoromycota</taxon>
        <taxon>Glomeromycotina</taxon>
        <taxon>Glomeromycetes</taxon>
        <taxon>Diversisporales</taxon>
        <taxon>Gigasporaceae</taxon>
        <taxon>Gigaspora</taxon>
    </lineage>
</organism>
<comment type="caution">
    <text evidence="2">The sequence shown here is derived from an EMBL/GenBank/DDBJ whole genome shotgun (WGS) entry which is preliminary data.</text>
</comment>
<name>A0A8H4EQJ6_GIGMA</name>
<proteinExistence type="predicted"/>
<dbReference type="InterPro" id="IPR051681">
    <property type="entry name" value="Ser/Thr_Kinases-Pseudokinases"/>
</dbReference>
<feature type="domain" description="Protein kinase" evidence="1">
    <location>
        <begin position="1"/>
        <end position="174"/>
    </location>
</feature>
<gene>
    <name evidence="2" type="ORF">F8M41_009639</name>
</gene>
<dbReference type="Proteomes" id="UP000439903">
    <property type="component" value="Unassembled WGS sequence"/>
</dbReference>
<dbReference type="Gene3D" id="1.10.510.10">
    <property type="entry name" value="Transferase(Phosphotransferase) domain 1"/>
    <property type="match status" value="2"/>
</dbReference>
<dbReference type="GO" id="GO:0005524">
    <property type="term" value="F:ATP binding"/>
    <property type="evidence" value="ECO:0007669"/>
    <property type="project" value="InterPro"/>
</dbReference>
<dbReference type="GO" id="GO:0004674">
    <property type="term" value="F:protein serine/threonine kinase activity"/>
    <property type="evidence" value="ECO:0007669"/>
    <property type="project" value="TreeGrafter"/>
</dbReference>
<keyword evidence="2" id="KW-0418">Kinase</keyword>
<dbReference type="PANTHER" id="PTHR44329">
    <property type="entry name" value="SERINE/THREONINE-PROTEIN KINASE TNNI3K-RELATED"/>
    <property type="match status" value="1"/>
</dbReference>
<evidence type="ECO:0000313" key="2">
    <source>
        <dbReference type="EMBL" id="KAF0535455.1"/>
    </source>
</evidence>
<protein>
    <submittedName>
        <fullName evidence="2">Kinase-like protein</fullName>
    </submittedName>
</protein>
<dbReference type="Pfam" id="PF07714">
    <property type="entry name" value="PK_Tyr_Ser-Thr"/>
    <property type="match status" value="2"/>
</dbReference>
<evidence type="ECO:0000259" key="1">
    <source>
        <dbReference type="PROSITE" id="PS50011"/>
    </source>
</evidence>
<dbReference type="AlphaFoldDB" id="A0A8H4EQJ6"/>
<keyword evidence="2" id="KW-0808">Transferase</keyword>
<dbReference type="InterPro" id="IPR011009">
    <property type="entry name" value="Kinase-like_dom_sf"/>
</dbReference>
<keyword evidence="3" id="KW-1185">Reference proteome</keyword>
<evidence type="ECO:0000313" key="3">
    <source>
        <dbReference type="Proteomes" id="UP000439903"/>
    </source>
</evidence>